<dbReference type="PANTHER" id="PTHR48476">
    <property type="entry name" value="SHORT-CHAIN DEHYDROGENASE TIC 32, CHLOROPLASTIC-LIKE"/>
    <property type="match status" value="1"/>
</dbReference>
<dbReference type="EMBL" id="BJWL01000003">
    <property type="protein sequence ID" value="GFY83326.1"/>
    <property type="molecule type" value="Genomic_DNA"/>
</dbReference>
<dbReference type="SUPFAM" id="SSF51735">
    <property type="entry name" value="NAD(P)-binding Rossmann-fold domains"/>
    <property type="match status" value="1"/>
</dbReference>
<name>A0A7J0EAV8_9ERIC</name>
<dbReference type="InterPro" id="IPR036291">
    <property type="entry name" value="NAD(P)-bd_dom_sf"/>
</dbReference>
<evidence type="ECO:0000313" key="2">
    <source>
        <dbReference type="EMBL" id="GFY83326.1"/>
    </source>
</evidence>
<protein>
    <submittedName>
        <fullName evidence="2">NAD(P)-binding Rossmann-fold superfamily protein</fullName>
    </submittedName>
</protein>
<sequence>MLQLTKLIEQQTVECFHARYNSLSAYGQSKLANVLHANELARRLKDNGLDITANSVHPGVIATNLFRHNGIFSVIVNVFGRCVVKNVQQGAATTCYVALHPQVKGMSGKYFADCNIAEASSQADDTELAKKLWDFSLGLVNQCAQTS</sequence>
<dbReference type="InterPro" id="IPR055280">
    <property type="entry name" value="TIC32"/>
</dbReference>
<organism evidence="2 3">
    <name type="scientific">Actinidia rufa</name>
    <dbReference type="NCBI Taxonomy" id="165716"/>
    <lineage>
        <taxon>Eukaryota</taxon>
        <taxon>Viridiplantae</taxon>
        <taxon>Streptophyta</taxon>
        <taxon>Embryophyta</taxon>
        <taxon>Tracheophyta</taxon>
        <taxon>Spermatophyta</taxon>
        <taxon>Magnoliopsida</taxon>
        <taxon>eudicotyledons</taxon>
        <taxon>Gunneridae</taxon>
        <taxon>Pentapetalae</taxon>
        <taxon>asterids</taxon>
        <taxon>Ericales</taxon>
        <taxon>Actinidiaceae</taxon>
        <taxon>Actinidia</taxon>
    </lineage>
</organism>
<keyword evidence="3" id="KW-1185">Reference proteome</keyword>
<dbReference type="Proteomes" id="UP000585474">
    <property type="component" value="Unassembled WGS sequence"/>
</dbReference>
<reference evidence="2 3" key="1">
    <citation type="submission" date="2019-07" db="EMBL/GenBank/DDBJ databases">
        <title>De Novo Assembly of kiwifruit Actinidia rufa.</title>
        <authorList>
            <person name="Sugita-Konishi S."/>
            <person name="Sato K."/>
            <person name="Mori E."/>
            <person name="Abe Y."/>
            <person name="Kisaki G."/>
            <person name="Hamano K."/>
            <person name="Suezawa K."/>
            <person name="Otani M."/>
            <person name="Fukuda T."/>
            <person name="Manabe T."/>
            <person name="Gomi K."/>
            <person name="Tabuchi M."/>
            <person name="Akimitsu K."/>
            <person name="Kataoka I."/>
        </authorList>
    </citation>
    <scope>NUCLEOTIDE SEQUENCE [LARGE SCALE GENOMIC DNA]</scope>
    <source>
        <strain evidence="3">cv. Fuchu</strain>
        <strain evidence="2">Fuchu</strain>
    </source>
</reference>
<comment type="caution">
    <text evidence="2">The sequence shown here is derived from an EMBL/GenBank/DDBJ whole genome shotgun (WGS) entry which is preliminary data.</text>
</comment>
<proteinExistence type="predicted"/>
<evidence type="ECO:0000313" key="3">
    <source>
        <dbReference type="Proteomes" id="UP000585474"/>
    </source>
</evidence>
<gene>
    <name evidence="1" type="ORF">Acr_03g0000970</name>
    <name evidence="2" type="ORF">Acr_03g0001000</name>
</gene>
<dbReference type="AlphaFoldDB" id="A0A7J0EAV8"/>
<dbReference type="OrthoDB" id="191139at2759"/>
<dbReference type="EMBL" id="BJWL01000003">
    <property type="protein sequence ID" value="GFY83323.1"/>
    <property type="molecule type" value="Genomic_DNA"/>
</dbReference>
<dbReference type="Gene3D" id="3.40.50.720">
    <property type="entry name" value="NAD(P)-binding Rossmann-like Domain"/>
    <property type="match status" value="1"/>
</dbReference>
<dbReference type="PANTHER" id="PTHR48476:SF1">
    <property type="entry name" value="SHORT-CHAIN DEHYDROGENASE TIC 32, CHLOROPLASTIC-LIKE"/>
    <property type="match status" value="1"/>
</dbReference>
<evidence type="ECO:0000313" key="1">
    <source>
        <dbReference type="EMBL" id="GFY83323.1"/>
    </source>
</evidence>
<accession>A0A7J0EAV8</accession>